<dbReference type="Gene3D" id="3.10.20.90">
    <property type="entry name" value="Phosphatidylinositol 3-kinase Catalytic Subunit, Chain A, domain 1"/>
    <property type="match status" value="1"/>
</dbReference>
<feature type="compositionally biased region" description="Acidic residues" evidence="1">
    <location>
        <begin position="56"/>
        <end position="68"/>
    </location>
</feature>
<reference evidence="3 4" key="1">
    <citation type="submission" date="2023-08" db="EMBL/GenBank/DDBJ databases">
        <title>Black Yeasts Isolated from many extreme environments.</title>
        <authorList>
            <person name="Coleine C."/>
            <person name="Stajich J.E."/>
            <person name="Selbmann L."/>
        </authorList>
    </citation>
    <scope>NUCLEOTIDE SEQUENCE [LARGE SCALE GENOMIC DNA]</scope>
    <source>
        <strain evidence="3 4">CCFEE 536</strain>
    </source>
</reference>
<proteinExistence type="predicted"/>
<gene>
    <name evidence="3" type="ORF">LTR16_009204</name>
</gene>
<protein>
    <recommendedName>
        <fullName evidence="2">PB1 domain-containing protein</fullName>
    </recommendedName>
</protein>
<dbReference type="PROSITE" id="PS51745">
    <property type="entry name" value="PB1"/>
    <property type="match status" value="1"/>
</dbReference>
<dbReference type="InterPro" id="IPR000270">
    <property type="entry name" value="PB1_dom"/>
</dbReference>
<feature type="compositionally biased region" description="Basic residues" evidence="1">
    <location>
        <begin position="103"/>
        <end position="112"/>
    </location>
</feature>
<dbReference type="SUPFAM" id="SSF54277">
    <property type="entry name" value="CAD &amp; PB1 domains"/>
    <property type="match status" value="1"/>
</dbReference>
<feature type="region of interest" description="Disordered" evidence="1">
    <location>
        <begin position="1"/>
        <end position="125"/>
    </location>
</feature>
<evidence type="ECO:0000259" key="2">
    <source>
        <dbReference type="PROSITE" id="PS51745"/>
    </source>
</evidence>
<comment type="caution">
    <text evidence="3">The sequence shown here is derived from an EMBL/GenBank/DDBJ whole genome shotgun (WGS) entry which is preliminary data.</text>
</comment>
<accession>A0ABR0LU16</accession>
<name>A0ABR0LU16_9PEZI</name>
<dbReference type="Proteomes" id="UP001357485">
    <property type="component" value="Unassembled WGS sequence"/>
</dbReference>
<keyword evidence="4" id="KW-1185">Reference proteome</keyword>
<organism evidence="3 4">
    <name type="scientific">Cryomyces antarcticus</name>
    <dbReference type="NCBI Taxonomy" id="329879"/>
    <lineage>
        <taxon>Eukaryota</taxon>
        <taxon>Fungi</taxon>
        <taxon>Dikarya</taxon>
        <taxon>Ascomycota</taxon>
        <taxon>Pezizomycotina</taxon>
        <taxon>Dothideomycetes</taxon>
        <taxon>Dothideomycetes incertae sedis</taxon>
        <taxon>Cryomyces</taxon>
    </lineage>
</organism>
<evidence type="ECO:0000256" key="1">
    <source>
        <dbReference type="SAM" id="MobiDB-lite"/>
    </source>
</evidence>
<evidence type="ECO:0000313" key="3">
    <source>
        <dbReference type="EMBL" id="KAK5241608.1"/>
    </source>
</evidence>
<dbReference type="Pfam" id="PF00564">
    <property type="entry name" value="PB1"/>
    <property type="match status" value="1"/>
</dbReference>
<feature type="non-terminal residue" evidence="3">
    <location>
        <position position="1"/>
    </location>
</feature>
<dbReference type="InterPro" id="IPR053793">
    <property type="entry name" value="PB1-like"/>
</dbReference>
<feature type="domain" description="PB1" evidence="2">
    <location>
        <begin position="126"/>
        <end position="207"/>
    </location>
</feature>
<dbReference type="EMBL" id="JAVRRA010010558">
    <property type="protein sequence ID" value="KAK5241608.1"/>
    <property type="molecule type" value="Genomic_DNA"/>
</dbReference>
<feature type="non-terminal residue" evidence="3">
    <location>
        <position position="207"/>
    </location>
</feature>
<evidence type="ECO:0000313" key="4">
    <source>
        <dbReference type="Proteomes" id="UP001357485"/>
    </source>
</evidence>
<sequence>SVREAPSQRAEVDDENEHAAYPEQLLKASVYQPPAAKPLPSHLRSKSSTVQRPMFIDEEEEDDEQDEELERKDSTAQTSADSGLDHDPDFDMLSPPLPPQRRSPSRRSHRASSRPPPPSQLPTISRIRIKVHSSDDTRYILTAPSPVFAAFADQLRAKFALRSALRIKVKDEEGDWITLADQDDLDLAVEGCVSAARRERAEMGKLE</sequence>